<dbReference type="OrthoDB" id="3296614at2"/>
<dbReference type="AlphaFoldDB" id="X5DWM9"/>
<dbReference type="RefSeq" id="WP_052541084.1">
    <property type="nucleotide sequence ID" value="NZ_CP006843.1"/>
</dbReference>
<dbReference type="EMBL" id="CP006843">
    <property type="protein sequence ID" value="AHW65709.1"/>
    <property type="molecule type" value="Genomic_DNA"/>
</dbReference>
<proteinExistence type="predicted"/>
<organism evidence="1 2">
    <name type="scientific">Corynebacterium glyciniphilum AJ 3170</name>
    <dbReference type="NCBI Taxonomy" id="1404245"/>
    <lineage>
        <taxon>Bacteria</taxon>
        <taxon>Bacillati</taxon>
        <taxon>Actinomycetota</taxon>
        <taxon>Actinomycetes</taxon>
        <taxon>Mycobacteriales</taxon>
        <taxon>Corynebacteriaceae</taxon>
        <taxon>Corynebacterium</taxon>
    </lineage>
</organism>
<dbReference type="KEGG" id="cgy:CGLY_16680"/>
<reference evidence="1 2" key="1">
    <citation type="journal article" date="2015" name="Int. J. Syst. Evol. Microbiol.">
        <title>Revisiting Corynebacterium glyciniphilum (ex Kubota et al., 1972) sp. nov., nom. rev., isolated from putrefied banana.</title>
        <authorList>
            <person name="Al-Dilaimi A."/>
            <person name="Bednarz H."/>
            <person name="Lomker A."/>
            <person name="Niehaus K."/>
            <person name="Kalinowski J."/>
            <person name="Ruckert C."/>
        </authorList>
    </citation>
    <scope>NUCLEOTIDE SEQUENCE [LARGE SCALE GENOMIC DNA]</scope>
    <source>
        <strain evidence="1">AJ 3170</strain>
        <plasmid evidence="2">Plasmid pCgly1</plasmid>
    </source>
</reference>
<dbReference type="eggNOG" id="ENOG5031QHY">
    <property type="taxonomic scope" value="Bacteria"/>
</dbReference>
<geneLocation type="plasmid" evidence="1 2">
    <name>pCgly1</name>
</geneLocation>
<dbReference type="Proteomes" id="UP000023703">
    <property type="component" value="Plasmid pCgly1"/>
</dbReference>
<gene>
    <name evidence="1" type="ORF">CGLY_16680</name>
</gene>
<evidence type="ECO:0000313" key="2">
    <source>
        <dbReference type="Proteomes" id="UP000023703"/>
    </source>
</evidence>
<name>X5DWM9_9CORY</name>
<keyword evidence="2" id="KW-1185">Reference proteome</keyword>
<keyword evidence="1" id="KW-0614">Plasmid</keyword>
<protein>
    <submittedName>
        <fullName evidence="1">Uncharacterized protein</fullName>
    </submittedName>
</protein>
<sequence length="142" mass="15279">MSSPDDLAADADAGAAVEPEVARPLPFGLRKCYAIPGSLDELRGPVDGMIQIPQSIHWARKGGSTVDLSTPGGRSIAYGAALGEGTLEQVCAIVNRDHLVGDWATIPKSIRMTALWESRFDELERTLTDQQCAYYASFPNES</sequence>
<dbReference type="HOGENOM" id="CLU_1812526_0_0_11"/>
<accession>X5DWM9</accession>
<evidence type="ECO:0000313" key="1">
    <source>
        <dbReference type="EMBL" id="AHW65709.1"/>
    </source>
</evidence>